<evidence type="ECO:0000313" key="2">
    <source>
        <dbReference type="Proteomes" id="UP000255207"/>
    </source>
</evidence>
<reference evidence="2" key="1">
    <citation type="submission" date="2018-07" db="EMBL/GenBank/DDBJ databases">
        <authorList>
            <person name="Safronova V.I."/>
            <person name="Chirak E.R."/>
            <person name="Sazanova A.L."/>
        </authorList>
    </citation>
    <scope>NUCLEOTIDE SEQUENCE [LARGE SCALE GENOMIC DNA]</scope>
    <source>
        <strain evidence="2">RCAM04685</strain>
    </source>
</reference>
<dbReference type="AlphaFoldDB" id="A0A370KZU5"/>
<dbReference type="RefSeq" id="WP_114832247.1">
    <property type="nucleotide sequence ID" value="NZ_QQTO01000022.1"/>
</dbReference>
<name>A0A370KZU5_9HYPH</name>
<organism evidence="1 2">
    <name type="scientific">Bosea caraganae</name>
    <dbReference type="NCBI Taxonomy" id="2763117"/>
    <lineage>
        <taxon>Bacteria</taxon>
        <taxon>Pseudomonadati</taxon>
        <taxon>Pseudomonadota</taxon>
        <taxon>Alphaproteobacteria</taxon>
        <taxon>Hyphomicrobiales</taxon>
        <taxon>Boseaceae</taxon>
        <taxon>Bosea</taxon>
    </lineage>
</organism>
<evidence type="ECO:0000313" key="1">
    <source>
        <dbReference type="EMBL" id="RDJ20112.1"/>
    </source>
</evidence>
<sequence>MAALDINNLAAAVSSIATAVRNFRSVMWGGSISKETRYQPQVDAIDRSLSEVDKILNGEPASRPFSTYLEDRARLLALANKLQRRDLDVEDARKAADELSDLVLAILNDEAIGQPEA</sequence>
<accession>A0A370KZU5</accession>
<keyword evidence="2" id="KW-1185">Reference proteome</keyword>
<dbReference type="Proteomes" id="UP000255207">
    <property type="component" value="Unassembled WGS sequence"/>
</dbReference>
<dbReference type="EMBL" id="QQTP01000022">
    <property type="protein sequence ID" value="RDJ20112.1"/>
    <property type="molecule type" value="Genomic_DNA"/>
</dbReference>
<protein>
    <submittedName>
        <fullName evidence="1">Uncharacterized protein</fullName>
    </submittedName>
</protein>
<proteinExistence type="predicted"/>
<gene>
    <name evidence="1" type="ORF">DWE98_26110</name>
</gene>
<comment type="caution">
    <text evidence="1">The sequence shown here is derived from an EMBL/GenBank/DDBJ whole genome shotgun (WGS) entry which is preliminary data.</text>
</comment>